<feature type="transmembrane region" description="Helical" evidence="1">
    <location>
        <begin position="53"/>
        <end position="74"/>
    </location>
</feature>
<keyword evidence="1" id="KW-0472">Membrane</keyword>
<protein>
    <recommendedName>
        <fullName evidence="4">10TM heavy-metal exporter</fullName>
    </recommendedName>
</protein>
<comment type="caution">
    <text evidence="2">The sequence shown here is derived from an EMBL/GenBank/DDBJ whole genome shotgun (WGS) entry which is preliminary data.</text>
</comment>
<dbReference type="EMBL" id="MIZA01000024">
    <property type="protein sequence ID" value="OIR16539.1"/>
    <property type="molecule type" value="Genomic_DNA"/>
</dbReference>
<keyword evidence="1" id="KW-1133">Transmembrane helix</keyword>
<keyword evidence="1" id="KW-0812">Transmembrane</keyword>
<evidence type="ECO:0008006" key="4">
    <source>
        <dbReference type="Google" id="ProtNLM"/>
    </source>
</evidence>
<dbReference type="NCBIfam" id="NF037962">
    <property type="entry name" value="arsenic_eff"/>
    <property type="match status" value="1"/>
</dbReference>
<name>A0A1J5T8U7_9ARCH</name>
<feature type="transmembrane region" description="Helical" evidence="1">
    <location>
        <begin position="263"/>
        <end position="284"/>
    </location>
</feature>
<feature type="transmembrane region" description="Helical" evidence="1">
    <location>
        <begin position="123"/>
        <end position="143"/>
    </location>
</feature>
<dbReference type="InterPro" id="IPR021552">
    <property type="entry name" value="ArsP_2"/>
</dbReference>
<feature type="transmembrane region" description="Helical" evidence="1">
    <location>
        <begin position="316"/>
        <end position="334"/>
    </location>
</feature>
<sequence length="377" mass="41007">MSSVNYNGFLLNFSRKNLFDLWKTRHRRIGILVILLVYSVFPGDLGEVTRTSLFDAYIQVTVFVAATLLLFFSLEHFYKIDIGILMKKGDTWQVPMASLLGALPGCGGAVVVITAFARGNIRLGAMVAALIATMGDAAFLLLAKEPTTYLKLMSISIFAAVISGWTVDRFHRGELYSSEIKHFEKIGIGKLRTRDKLFMAFAAPGLFLGILQLAQVDINNFGTLVTILGLLGAFLSISVWVLSPINAVSSSDDHPFTRSSEETSFVTVWVIAGFLAYEYAYAFFGLDLEVLAEAAWIFLPILAILVGFIPGCGPQVLVTTLYLNGIIPFAALIGNAISNDGDALFPAIALTPRMAVIATLYSGIPALIISYFFLLTG</sequence>
<dbReference type="STRING" id="1888995.BD935_03060"/>
<dbReference type="Proteomes" id="UP000183080">
    <property type="component" value="Unassembled WGS sequence"/>
</dbReference>
<proteinExistence type="predicted"/>
<evidence type="ECO:0000256" key="1">
    <source>
        <dbReference type="SAM" id="Phobius"/>
    </source>
</evidence>
<feature type="transmembrane region" description="Helical" evidence="1">
    <location>
        <begin position="290"/>
        <end position="309"/>
    </location>
</feature>
<feature type="transmembrane region" description="Helical" evidence="1">
    <location>
        <begin position="25"/>
        <end position="41"/>
    </location>
</feature>
<evidence type="ECO:0000313" key="2">
    <source>
        <dbReference type="EMBL" id="OIR16539.1"/>
    </source>
</evidence>
<gene>
    <name evidence="2" type="ORF">BD935_03060</name>
</gene>
<feature type="transmembrane region" description="Helical" evidence="1">
    <location>
        <begin position="221"/>
        <end position="242"/>
    </location>
</feature>
<dbReference type="Pfam" id="PF11449">
    <property type="entry name" value="ArsP_2"/>
    <property type="match status" value="1"/>
</dbReference>
<organism evidence="2 3">
    <name type="scientific">Marine Group III euryarchaeote CG-Epi1</name>
    <dbReference type="NCBI Taxonomy" id="1888995"/>
    <lineage>
        <taxon>Archaea</taxon>
        <taxon>Methanobacteriati</taxon>
        <taxon>Thermoplasmatota</taxon>
        <taxon>Thermoplasmata</taxon>
        <taxon>Candidatus Thermoprofundales</taxon>
    </lineage>
</organism>
<feature type="transmembrane region" description="Helical" evidence="1">
    <location>
        <begin position="197"/>
        <end position="215"/>
    </location>
</feature>
<evidence type="ECO:0000313" key="3">
    <source>
        <dbReference type="Proteomes" id="UP000183080"/>
    </source>
</evidence>
<dbReference type="AlphaFoldDB" id="A0A1J5T8U7"/>
<feature type="transmembrane region" description="Helical" evidence="1">
    <location>
        <begin position="354"/>
        <end position="374"/>
    </location>
</feature>
<reference evidence="2 3" key="1">
    <citation type="submission" date="2016-08" db="EMBL/GenBank/DDBJ databases">
        <title>New Insights into Marine Group III Euryarchaeota, from dark to light.</title>
        <authorList>
            <person name="Haro-Moreno J.M."/>
            <person name="Rodriguez-Valera F."/>
            <person name="Lopez-Garcia P."/>
            <person name="Moreira D."/>
            <person name="Martin-Cuadrado A.B."/>
        </authorList>
    </citation>
    <scope>NUCLEOTIDE SEQUENCE [LARGE SCALE GENOMIC DNA]</scope>
    <source>
        <strain evidence="2">CG-Epi1</strain>
    </source>
</reference>
<accession>A0A1J5T8U7</accession>
<feature type="transmembrane region" description="Helical" evidence="1">
    <location>
        <begin position="94"/>
        <end position="116"/>
    </location>
</feature>